<dbReference type="EMBL" id="JACBZI010000001">
    <property type="protein sequence ID" value="NYI12225.1"/>
    <property type="molecule type" value="Genomic_DNA"/>
</dbReference>
<dbReference type="Pfam" id="PF09844">
    <property type="entry name" value="DUF2071"/>
    <property type="match status" value="1"/>
</dbReference>
<comment type="caution">
    <text evidence="1">The sequence shown here is derived from an EMBL/GenBank/DDBJ whole genome shotgun (WGS) entry which is preliminary data.</text>
</comment>
<evidence type="ECO:0008006" key="3">
    <source>
        <dbReference type="Google" id="ProtNLM"/>
    </source>
</evidence>
<dbReference type="InterPro" id="IPR023375">
    <property type="entry name" value="ADC_dom_sf"/>
</dbReference>
<evidence type="ECO:0000313" key="2">
    <source>
        <dbReference type="Proteomes" id="UP000537326"/>
    </source>
</evidence>
<sequence length="251" mass="28044">MNPPATRPDDRPPPLPGRVLMAQDWRDLAFLHWAVDPDRVRPLLPPGVAPDVLHGRTYVGLVPFTMVGAGPGRDRPVPWLGTFLETNVRLYSVDRRGRPGVVFRSLDCDRLAVVLGARSGFGTPYRWARMRHDVLPHARGVRHHWASQVRWPGDDAAGARTRVDLVVGDRREPTELDVFLTARWALHTQVAGRPLYIRNSHAPWPLHDVTLLDLDDRLVAAAGLPGVTDREPDHLAFSPGVHTRFAFPSRG</sequence>
<dbReference type="Proteomes" id="UP000537326">
    <property type="component" value="Unassembled WGS sequence"/>
</dbReference>
<reference evidence="1 2" key="1">
    <citation type="submission" date="2020-07" db="EMBL/GenBank/DDBJ databases">
        <title>Sequencing the genomes of 1000 actinobacteria strains.</title>
        <authorList>
            <person name="Klenk H.-P."/>
        </authorList>
    </citation>
    <scope>NUCLEOTIDE SEQUENCE [LARGE SCALE GENOMIC DNA]</scope>
    <source>
        <strain evidence="1 2">DSM 18248</strain>
    </source>
</reference>
<proteinExistence type="predicted"/>
<gene>
    <name evidence="1" type="ORF">BKA05_003740</name>
</gene>
<dbReference type="AlphaFoldDB" id="A0A7Y9YHC3"/>
<evidence type="ECO:0000313" key="1">
    <source>
        <dbReference type="EMBL" id="NYI12225.1"/>
    </source>
</evidence>
<dbReference type="SUPFAM" id="SSF160104">
    <property type="entry name" value="Acetoacetate decarboxylase-like"/>
    <property type="match status" value="1"/>
</dbReference>
<dbReference type="PANTHER" id="PTHR39186:SF1">
    <property type="entry name" value="DUF2071 DOMAIN-CONTAINING PROTEIN"/>
    <property type="match status" value="1"/>
</dbReference>
<dbReference type="RefSeq" id="WP_343045762.1">
    <property type="nucleotide sequence ID" value="NZ_BAAAPP010000001.1"/>
</dbReference>
<dbReference type="PANTHER" id="PTHR39186">
    <property type="entry name" value="DUF2071 FAMILY PROTEIN"/>
    <property type="match status" value="1"/>
</dbReference>
<keyword evidence="2" id="KW-1185">Reference proteome</keyword>
<name>A0A7Y9YHC3_9ACTN</name>
<organism evidence="1 2">
    <name type="scientific">Nocardioides marinus</name>
    <dbReference type="NCBI Taxonomy" id="374514"/>
    <lineage>
        <taxon>Bacteria</taxon>
        <taxon>Bacillati</taxon>
        <taxon>Actinomycetota</taxon>
        <taxon>Actinomycetes</taxon>
        <taxon>Propionibacteriales</taxon>
        <taxon>Nocardioidaceae</taxon>
        <taxon>Nocardioides</taxon>
    </lineage>
</organism>
<dbReference type="InterPro" id="IPR018644">
    <property type="entry name" value="DUF2071"/>
</dbReference>
<dbReference type="Gene3D" id="2.40.400.10">
    <property type="entry name" value="Acetoacetate decarboxylase-like"/>
    <property type="match status" value="1"/>
</dbReference>
<accession>A0A7Y9YHC3</accession>
<protein>
    <recommendedName>
        <fullName evidence="3">DUF2071 domain-containing protein</fullName>
    </recommendedName>
</protein>